<reference evidence="2" key="1">
    <citation type="journal article" date="2016" name="Nature">
        <title>Genome evolution in the allotetraploid frog Xenopus laevis.</title>
        <authorList>
            <person name="Session A.M."/>
            <person name="Uno Y."/>
            <person name="Kwon T."/>
            <person name="Chapman J.A."/>
            <person name="Toyoda A."/>
            <person name="Takahashi S."/>
            <person name="Fukui A."/>
            <person name="Hikosaka A."/>
            <person name="Suzuki A."/>
            <person name="Kondo M."/>
            <person name="van Heeringen S.J."/>
            <person name="Quigley I."/>
            <person name="Heinz S."/>
            <person name="Ogino H."/>
            <person name="Ochi H."/>
            <person name="Hellsten U."/>
            <person name="Lyons J.B."/>
            <person name="Simakov O."/>
            <person name="Putnam N."/>
            <person name="Stites J."/>
            <person name="Kuroki Y."/>
            <person name="Tanaka T."/>
            <person name="Michiue T."/>
            <person name="Watanabe M."/>
            <person name="Bogdanovic O."/>
            <person name="Lister R."/>
            <person name="Georgiou G."/>
            <person name="Paranjpe S.S."/>
            <person name="van Kruijsbergen I."/>
            <person name="Shu S."/>
            <person name="Carlson J."/>
            <person name="Kinoshita T."/>
            <person name="Ohta Y."/>
            <person name="Mawaribuchi S."/>
            <person name="Jenkins J."/>
            <person name="Grimwood J."/>
            <person name="Schmutz J."/>
            <person name="Mitros T."/>
            <person name="Mozaffari S.V."/>
            <person name="Suzuki Y."/>
            <person name="Haramoto Y."/>
            <person name="Yamamoto T.S."/>
            <person name="Takagi C."/>
            <person name="Heald R."/>
            <person name="Miller K."/>
            <person name="Haudenschild C."/>
            <person name="Kitzman J."/>
            <person name="Nakayama T."/>
            <person name="Izutsu Y."/>
            <person name="Robert J."/>
            <person name="Fortriede J."/>
            <person name="Burns K."/>
            <person name="Lotay V."/>
            <person name="Karimi K."/>
            <person name="Yasuoka Y."/>
            <person name="Dichmann D.S."/>
            <person name="Flajnik M.F."/>
            <person name="Houston D.W."/>
            <person name="Shendure J."/>
            <person name="DuPasquier L."/>
            <person name="Vize P.D."/>
            <person name="Zorn A.M."/>
            <person name="Ito M."/>
            <person name="Marcotte E.M."/>
            <person name="Wallingford J.B."/>
            <person name="Ito Y."/>
            <person name="Asashima M."/>
            <person name="Ueno N."/>
            <person name="Matsuda Y."/>
            <person name="Veenstra G.J."/>
            <person name="Fujiyama A."/>
            <person name="Harland R.M."/>
            <person name="Taira M."/>
            <person name="Rokhsar D.S."/>
        </authorList>
    </citation>
    <scope>NUCLEOTIDE SEQUENCE [LARGE SCALE GENOMIC DNA]</scope>
    <source>
        <strain evidence="2">J</strain>
    </source>
</reference>
<proteinExistence type="predicted"/>
<dbReference type="AlphaFoldDB" id="A0A974HWE7"/>
<dbReference type="Proteomes" id="UP000694892">
    <property type="component" value="Chromosome 2S"/>
</dbReference>
<protein>
    <submittedName>
        <fullName evidence="1">Uncharacterized protein</fullName>
    </submittedName>
</protein>
<evidence type="ECO:0000313" key="2">
    <source>
        <dbReference type="Proteomes" id="UP000694892"/>
    </source>
</evidence>
<organism evidence="1 2">
    <name type="scientific">Xenopus laevis</name>
    <name type="common">African clawed frog</name>
    <dbReference type="NCBI Taxonomy" id="8355"/>
    <lineage>
        <taxon>Eukaryota</taxon>
        <taxon>Metazoa</taxon>
        <taxon>Chordata</taxon>
        <taxon>Craniata</taxon>
        <taxon>Vertebrata</taxon>
        <taxon>Euteleostomi</taxon>
        <taxon>Amphibia</taxon>
        <taxon>Batrachia</taxon>
        <taxon>Anura</taxon>
        <taxon>Pipoidea</taxon>
        <taxon>Pipidae</taxon>
        <taxon>Xenopodinae</taxon>
        <taxon>Xenopus</taxon>
        <taxon>Xenopus</taxon>
    </lineage>
</organism>
<dbReference type="EMBL" id="CM004469">
    <property type="protein sequence ID" value="OCT92628.1"/>
    <property type="molecule type" value="Genomic_DNA"/>
</dbReference>
<evidence type="ECO:0000313" key="1">
    <source>
        <dbReference type="EMBL" id="OCT92628.1"/>
    </source>
</evidence>
<sequence>MHVLSDFVSKIKTAFDKNKLCLLMTHDAFCPNIVLMVESTEMRMKHTALNMDARVQRNIEANTTWMHVATKLSIHLNNAKKKDKNM</sequence>
<accession>A0A974HWE7</accession>
<gene>
    <name evidence="1" type="ORF">XELAEV_18015685mg</name>
</gene>
<name>A0A974HWE7_XENLA</name>